<reference evidence="3" key="1">
    <citation type="journal article" date="2019" name="Int. J. Syst. Evol. Microbiol.">
        <title>The Global Catalogue of Microorganisms (GCM) 10K type strain sequencing project: providing services to taxonomists for standard genome sequencing and annotation.</title>
        <authorList>
            <consortium name="The Broad Institute Genomics Platform"/>
            <consortium name="The Broad Institute Genome Sequencing Center for Infectious Disease"/>
            <person name="Wu L."/>
            <person name="Ma J."/>
        </authorList>
    </citation>
    <scope>NUCLEOTIDE SEQUENCE [LARGE SCALE GENOMIC DNA]</scope>
    <source>
        <strain evidence="3">KCTC 23984</strain>
    </source>
</reference>
<keyword evidence="1" id="KW-0472">Membrane</keyword>
<accession>A0ABW6C335</accession>
<sequence>MLLLKLKNWQLLALIFLVPLVLELTGLGNALLLNESEGLPVAIISTAANMIPSLVFLSWAWHVGTYLHKKLPAAVKMSLTVLKLVIIALAVYGIVFSMYSSLFWNYSEFSSWIGSHLLAMLGTMYILHFIAKSIKVVEMQKPLKLSDYSDEFLWLIIWPFGIWKLQPRINGLLSGSNLKPLEL</sequence>
<keyword evidence="3" id="KW-1185">Reference proteome</keyword>
<dbReference type="EMBL" id="JBHUOX010000036">
    <property type="protein sequence ID" value="MFD3003658.1"/>
    <property type="molecule type" value="Genomic_DNA"/>
</dbReference>
<dbReference type="Proteomes" id="UP001597641">
    <property type="component" value="Unassembled WGS sequence"/>
</dbReference>
<protein>
    <submittedName>
        <fullName evidence="2">Uncharacterized protein</fullName>
    </submittedName>
</protein>
<keyword evidence="1" id="KW-0812">Transmembrane</keyword>
<feature type="transmembrane region" description="Helical" evidence="1">
    <location>
        <begin position="109"/>
        <end position="131"/>
    </location>
</feature>
<proteinExistence type="predicted"/>
<feature type="transmembrane region" description="Helical" evidence="1">
    <location>
        <begin position="40"/>
        <end position="61"/>
    </location>
</feature>
<evidence type="ECO:0000256" key="1">
    <source>
        <dbReference type="SAM" id="Phobius"/>
    </source>
</evidence>
<gene>
    <name evidence="2" type="ORF">ACFS7Z_25095</name>
</gene>
<evidence type="ECO:0000313" key="2">
    <source>
        <dbReference type="EMBL" id="MFD3003658.1"/>
    </source>
</evidence>
<keyword evidence="1" id="KW-1133">Transmembrane helix</keyword>
<name>A0ABW6C335_9BACT</name>
<evidence type="ECO:0000313" key="3">
    <source>
        <dbReference type="Proteomes" id="UP001597641"/>
    </source>
</evidence>
<comment type="caution">
    <text evidence="2">The sequence shown here is derived from an EMBL/GenBank/DDBJ whole genome shotgun (WGS) entry which is preliminary data.</text>
</comment>
<dbReference type="RefSeq" id="WP_377491475.1">
    <property type="nucleotide sequence ID" value="NZ_JBHUOX010000036.1"/>
</dbReference>
<organism evidence="2 3">
    <name type="scientific">Pontibacter toksunensis</name>
    <dbReference type="NCBI Taxonomy" id="1332631"/>
    <lineage>
        <taxon>Bacteria</taxon>
        <taxon>Pseudomonadati</taxon>
        <taxon>Bacteroidota</taxon>
        <taxon>Cytophagia</taxon>
        <taxon>Cytophagales</taxon>
        <taxon>Hymenobacteraceae</taxon>
        <taxon>Pontibacter</taxon>
    </lineage>
</organism>
<feature type="transmembrane region" description="Helical" evidence="1">
    <location>
        <begin position="81"/>
        <end position="103"/>
    </location>
</feature>